<dbReference type="Proteomes" id="UP000654075">
    <property type="component" value="Unassembled WGS sequence"/>
</dbReference>
<sequence>ACCRAEMSVGRPQSRGGMGPMPSHGGLGPVQATLRPGTQMKTMMPMQQGGRVPTSQGNRMGTAMRGPGSRNGLGTAAQGQPGLGVGALTDIKISDRPMTMQGVMGMKTGSLGPKRQIYDKTYYLVELRRRCQARAEGSRVYASKGKGKGDKGGVRKSFLSNESHPSSDK</sequence>
<dbReference type="InterPro" id="IPR029602">
    <property type="entry name" value="IFT74"/>
</dbReference>
<feature type="non-terminal residue" evidence="2">
    <location>
        <position position="169"/>
    </location>
</feature>
<dbReference type="GO" id="GO:0005929">
    <property type="term" value="C:cilium"/>
    <property type="evidence" value="ECO:0007669"/>
    <property type="project" value="TreeGrafter"/>
</dbReference>
<dbReference type="GO" id="GO:0048487">
    <property type="term" value="F:beta-tubulin binding"/>
    <property type="evidence" value="ECO:0007669"/>
    <property type="project" value="InterPro"/>
</dbReference>
<dbReference type="GO" id="GO:0035735">
    <property type="term" value="P:intraciliary transport involved in cilium assembly"/>
    <property type="evidence" value="ECO:0007669"/>
    <property type="project" value="TreeGrafter"/>
</dbReference>
<evidence type="ECO:0000256" key="1">
    <source>
        <dbReference type="SAM" id="MobiDB-lite"/>
    </source>
</evidence>
<dbReference type="AlphaFoldDB" id="A0A813GY37"/>
<dbReference type="GO" id="GO:0030992">
    <property type="term" value="C:intraciliary transport particle B"/>
    <property type="evidence" value="ECO:0007669"/>
    <property type="project" value="InterPro"/>
</dbReference>
<name>A0A813GY37_POLGL</name>
<dbReference type="EMBL" id="CAJNNV010029818">
    <property type="protein sequence ID" value="CAE8630194.1"/>
    <property type="molecule type" value="Genomic_DNA"/>
</dbReference>
<evidence type="ECO:0000313" key="3">
    <source>
        <dbReference type="Proteomes" id="UP000654075"/>
    </source>
</evidence>
<dbReference type="OrthoDB" id="444379at2759"/>
<evidence type="ECO:0000313" key="2">
    <source>
        <dbReference type="EMBL" id="CAE8630194.1"/>
    </source>
</evidence>
<reference evidence="2" key="1">
    <citation type="submission" date="2021-02" db="EMBL/GenBank/DDBJ databases">
        <authorList>
            <person name="Dougan E. K."/>
            <person name="Rhodes N."/>
            <person name="Thang M."/>
            <person name="Chan C."/>
        </authorList>
    </citation>
    <scope>NUCLEOTIDE SEQUENCE</scope>
</reference>
<feature type="compositionally biased region" description="Polar residues" evidence="1">
    <location>
        <begin position="158"/>
        <end position="169"/>
    </location>
</feature>
<dbReference type="PANTHER" id="PTHR31432">
    <property type="entry name" value="INTRAFLAGELLAR TRANSPORT PROTEIN 74 HOMOLOG"/>
    <property type="match status" value="1"/>
</dbReference>
<proteinExistence type="predicted"/>
<feature type="region of interest" description="Disordered" evidence="1">
    <location>
        <begin position="1"/>
        <end position="25"/>
    </location>
</feature>
<gene>
    <name evidence="2" type="ORF">PGLA1383_LOCUS46585</name>
</gene>
<comment type="caution">
    <text evidence="2">The sequence shown here is derived from an EMBL/GenBank/DDBJ whole genome shotgun (WGS) entry which is preliminary data.</text>
</comment>
<accession>A0A813GY37</accession>
<organism evidence="2 3">
    <name type="scientific">Polarella glacialis</name>
    <name type="common">Dinoflagellate</name>
    <dbReference type="NCBI Taxonomy" id="89957"/>
    <lineage>
        <taxon>Eukaryota</taxon>
        <taxon>Sar</taxon>
        <taxon>Alveolata</taxon>
        <taxon>Dinophyceae</taxon>
        <taxon>Suessiales</taxon>
        <taxon>Suessiaceae</taxon>
        <taxon>Polarella</taxon>
    </lineage>
</organism>
<dbReference type="PANTHER" id="PTHR31432:SF0">
    <property type="entry name" value="INTRAFLAGELLAR TRANSPORT PROTEIN 74 HOMOLOG"/>
    <property type="match status" value="1"/>
</dbReference>
<feature type="region of interest" description="Disordered" evidence="1">
    <location>
        <begin position="134"/>
        <end position="169"/>
    </location>
</feature>
<protein>
    <submittedName>
        <fullName evidence="2">Uncharacterized protein</fullName>
    </submittedName>
</protein>
<keyword evidence="3" id="KW-1185">Reference proteome</keyword>